<dbReference type="PANTHER" id="PTHR11907">
    <property type="entry name" value="AMIDOPHOSPHORIBOSYLTRANSFERASE"/>
    <property type="match status" value="1"/>
</dbReference>
<dbReference type="Gene3D" id="3.40.50.2020">
    <property type="match status" value="1"/>
</dbReference>
<dbReference type="SUPFAM" id="SSF53271">
    <property type="entry name" value="PRTase-like"/>
    <property type="match status" value="1"/>
</dbReference>
<evidence type="ECO:0000256" key="1">
    <source>
        <dbReference type="ARBA" id="ARBA00022679"/>
    </source>
</evidence>
<keyword evidence="5" id="KW-0328">Glycosyltransferase</keyword>
<keyword evidence="1 5" id="KW-0808">Transferase</keyword>
<name>A0A1G1XPQ6_9BACT</name>
<dbReference type="Pfam" id="PF00156">
    <property type="entry name" value="Pribosyltran"/>
    <property type="match status" value="1"/>
</dbReference>
<comment type="caution">
    <text evidence="5">The sequence shown here is derived from an EMBL/GenBank/DDBJ whole genome shotgun (WGS) entry which is preliminary data.</text>
</comment>
<organism evidence="5 6">
    <name type="scientific">Candidatus Buchananbacteria bacterium RBG_13_36_9</name>
    <dbReference type="NCBI Taxonomy" id="1797530"/>
    <lineage>
        <taxon>Bacteria</taxon>
        <taxon>Candidatus Buchananiibacteriota</taxon>
    </lineage>
</organism>
<feature type="domain" description="Phosphoribosyltransferase" evidence="4">
    <location>
        <begin position="9"/>
        <end position="187"/>
    </location>
</feature>
<dbReference type="Gene3D" id="3.30.1310.20">
    <property type="entry name" value="PRTase-like"/>
    <property type="match status" value="1"/>
</dbReference>
<gene>
    <name evidence="5" type="ORF">A2Y82_05200</name>
</gene>
<evidence type="ECO:0000313" key="5">
    <source>
        <dbReference type="EMBL" id="OGY41952.1"/>
    </source>
</evidence>
<evidence type="ECO:0000259" key="4">
    <source>
        <dbReference type="Pfam" id="PF00156"/>
    </source>
</evidence>
<feature type="coiled-coil region" evidence="3">
    <location>
        <begin position="97"/>
        <end position="124"/>
    </location>
</feature>
<evidence type="ECO:0000256" key="3">
    <source>
        <dbReference type="SAM" id="Coils"/>
    </source>
</evidence>
<dbReference type="InterPro" id="IPR029057">
    <property type="entry name" value="PRTase-like"/>
</dbReference>
<dbReference type="GO" id="GO:0016757">
    <property type="term" value="F:glycosyltransferase activity"/>
    <property type="evidence" value="ECO:0007669"/>
    <property type="project" value="UniProtKB-KW"/>
</dbReference>
<dbReference type="CDD" id="cd06223">
    <property type="entry name" value="PRTases_typeI"/>
    <property type="match status" value="1"/>
</dbReference>
<keyword evidence="2" id="KW-0315">Glutamine amidotransferase</keyword>
<proteinExistence type="predicted"/>
<protein>
    <submittedName>
        <fullName evidence="5">Phosphoribosyltransferase</fullName>
    </submittedName>
</protein>
<evidence type="ECO:0000256" key="2">
    <source>
        <dbReference type="ARBA" id="ARBA00022962"/>
    </source>
</evidence>
<dbReference type="EMBL" id="MHHZ01000011">
    <property type="protein sequence ID" value="OGY41952.1"/>
    <property type="molecule type" value="Genomic_DNA"/>
</dbReference>
<dbReference type="InterPro" id="IPR000836">
    <property type="entry name" value="PRTase_dom"/>
</dbReference>
<sequence>MLMIFKNRQDAGQKLAEKLKEFKDQKETIILALPRGGVVTAFEIAKELNLPLDLVVPRKIGAPHNEEYAIGAITESGEGIFNQEVIDSLKISKEYLNNKVTEEKKEAERRLKTYRQDRPILNLENKTVIIVDDGIATGLTMRAAIKSVREKGAKKIIVAVPVSAKDSLKIIQAEVDKVICLDAPLFFGAVGAFYEDFGQTSDEEVIELMEKSKDFGK</sequence>
<keyword evidence="3" id="KW-0175">Coiled coil</keyword>
<reference evidence="5 6" key="1">
    <citation type="journal article" date="2016" name="Nat. Commun.">
        <title>Thousands of microbial genomes shed light on interconnected biogeochemical processes in an aquifer system.</title>
        <authorList>
            <person name="Anantharaman K."/>
            <person name="Brown C.T."/>
            <person name="Hug L.A."/>
            <person name="Sharon I."/>
            <person name="Castelle C.J."/>
            <person name="Probst A.J."/>
            <person name="Thomas B.C."/>
            <person name="Singh A."/>
            <person name="Wilkins M.J."/>
            <person name="Karaoz U."/>
            <person name="Brodie E.L."/>
            <person name="Williams K.H."/>
            <person name="Hubbard S.S."/>
            <person name="Banfield J.F."/>
        </authorList>
    </citation>
    <scope>NUCLEOTIDE SEQUENCE [LARGE SCALE GENOMIC DNA]</scope>
</reference>
<evidence type="ECO:0000313" key="6">
    <source>
        <dbReference type="Proteomes" id="UP000176498"/>
    </source>
</evidence>
<dbReference type="Proteomes" id="UP000176498">
    <property type="component" value="Unassembled WGS sequence"/>
</dbReference>
<dbReference type="AlphaFoldDB" id="A0A1G1XPQ6"/>
<accession>A0A1G1XPQ6</accession>